<dbReference type="InterPro" id="IPR000073">
    <property type="entry name" value="AB_hydrolase_1"/>
</dbReference>
<dbReference type="Gene3D" id="3.40.50.1820">
    <property type="entry name" value="alpha/beta hydrolase"/>
    <property type="match status" value="1"/>
</dbReference>
<dbReference type="OrthoDB" id="9804723at2"/>
<dbReference type="GO" id="GO:0016787">
    <property type="term" value="F:hydrolase activity"/>
    <property type="evidence" value="ECO:0007669"/>
    <property type="project" value="UniProtKB-KW"/>
</dbReference>
<evidence type="ECO:0000313" key="4">
    <source>
        <dbReference type="Proteomes" id="UP000189935"/>
    </source>
</evidence>
<dbReference type="InterPro" id="IPR050266">
    <property type="entry name" value="AB_hydrolase_sf"/>
</dbReference>
<dbReference type="Pfam" id="PF00561">
    <property type="entry name" value="Abhydrolase_1"/>
    <property type="match status" value="1"/>
</dbReference>
<dbReference type="SUPFAM" id="SSF53474">
    <property type="entry name" value="alpha/beta-Hydrolases"/>
    <property type="match status" value="1"/>
</dbReference>
<keyword evidence="1" id="KW-0378">Hydrolase</keyword>
<evidence type="ECO:0000259" key="2">
    <source>
        <dbReference type="Pfam" id="PF00561"/>
    </source>
</evidence>
<dbReference type="AlphaFoldDB" id="A0A1M6K2V1"/>
<dbReference type="InterPro" id="IPR029058">
    <property type="entry name" value="AB_hydrolase_fold"/>
</dbReference>
<name>A0A1M6K2V1_9BRAD</name>
<dbReference type="GO" id="GO:0016020">
    <property type="term" value="C:membrane"/>
    <property type="evidence" value="ECO:0007669"/>
    <property type="project" value="TreeGrafter"/>
</dbReference>
<proteinExistence type="predicted"/>
<dbReference type="PANTHER" id="PTHR43798">
    <property type="entry name" value="MONOACYLGLYCEROL LIPASE"/>
    <property type="match status" value="1"/>
</dbReference>
<dbReference type="Proteomes" id="UP000189935">
    <property type="component" value="Chromosome I"/>
</dbReference>
<dbReference type="RefSeq" id="WP_079537056.1">
    <property type="nucleotide sequence ID" value="NZ_LT670844.1"/>
</dbReference>
<reference evidence="3 4" key="1">
    <citation type="submission" date="2016-11" db="EMBL/GenBank/DDBJ databases">
        <authorList>
            <person name="Jaros S."/>
            <person name="Januszkiewicz K."/>
            <person name="Wedrychowicz H."/>
        </authorList>
    </citation>
    <scope>NUCLEOTIDE SEQUENCE [LARGE SCALE GENOMIC DNA]</scope>
    <source>
        <strain evidence="3 4">GAS499</strain>
    </source>
</reference>
<protein>
    <submittedName>
        <fullName evidence="3">Pimeloyl-ACP methyl ester carboxylesterase</fullName>
    </submittedName>
</protein>
<organism evidence="3 4">
    <name type="scientific">Bradyrhizobium lablabi</name>
    <dbReference type="NCBI Taxonomy" id="722472"/>
    <lineage>
        <taxon>Bacteria</taxon>
        <taxon>Pseudomonadati</taxon>
        <taxon>Pseudomonadota</taxon>
        <taxon>Alphaproteobacteria</taxon>
        <taxon>Hyphomicrobiales</taxon>
        <taxon>Nitrobacteraceae</taxon>
        <taxon>Bradyrhizobium</taxon>
    </lineage>
</organism>
<sequence length="286" mass="31456">MPFIQAPDRTKLYYEEVGTGSAMVFVHEYAGDYRTWEPQLRHFARSHRCITFSQRGYPPSEVPEDPARYSQEIARDDVIALLDALGIDKAHIVGHSMGGYTALHVGIRVPQRCISVVAAGCGFGSLPDAQRVAAMKQQVAETGKMFAEEGIKSAAAKYADAPMRQAHKNKDPRGWSEFAHMLSEHSALGHANTMFGVQLKRPTLYEMEADLKRFTPPLLVIVGDEDEPCLEGSFFLKRAAPTAALLVIPRTGHNVTSEEPAAFNAALADLFFAAESGRWVAHKKAT</sequence>
<evidence type="ECO:0000313" key="3">
    <source>
        <dbReference type="EMBL" id="SHJ53278.1"/>
    </source>
</evidence>
<feature type="domain" description="AB hydrolase-1" evidence="2">
    <location>
        <begin position="22"/>
        <end position="257"/>
    </location>
</feature>
<dbReference type="PANTHER" id="PTHR43798:SF31">
    <property type="entry name" value="AB HYDROLASE SUPERFAMILY PROTEIN YCLE"/>
    <property type="match status" value="1"/>
</dbReference>
<gene>
    <name evidence="3" type="ORF">SAMN05444159_0857</name>
</gene>
<evidence type="ECO:0000256" key="1">
    <source>
        <dbReference type="ARBA" id="ARBA00022801"/>
    </source>
</evidence>
<accession>A0A1M6K2V1</accession>
<dbReference type="EMBL" id="LT670844">
    <property type="protein sequence ID" value="SHJ53278.1"/>
    <property type="molecule type" value="Genomic_DNA"/>
</dbReference>